<reference evidence="1 2" key="1">
    <citation type="journal article" date="2011" name="J. Bacteriol.">
        <title>Draft genome sequence of Methylophaga aminisulfidivorans MP T.</title>
        <authorList>
            <person name="Han G.H."/>
            <person name="Kim W."/>
            <person name="Chun J."/>
            <person name="Kim S.W."/>
        </authorList>
    </citation>
    <scope>NUCLEOTIDE SEQUENCE [LARGE SCALE GENOMIC DNA]</scope>
    <source>
        <strain evidence="2">MP(T)</strain>
    </source>
</reference>
<dbReference type="STRING" id="1026882.MAMP_00836"/>
<protein>
    <recommendedName>
        <fullName evidence="3">Glycosyltransferase</fullName>
    </recommendedName>
</protein>
<proteinExistence type="predicted"/>
<evidence type="ECO:0000313" key="2">
    <source>
        <dbReference type="Proteomes" id="UP000003544"/>
    </source>
</evidence>
<comment type="caution">
    <text evidence="1">The sequence shown here is derived from an EMBL/GenBank/DDBJ whole genome shotgun (WGS) entry which is preliminary data.</text>
</comment>
<dbReference type="InterPro" id="IPR007739">
    <property type="entry name" value="RgpF"/>
</dbReference>
<dbReference type="AlphaFoldDB" id="F5T2X1"/>
<sequence>MNRVKVILADWNGYSLKRKKVLGRNKINCGLGRLLRAINSQNSGVDFELYLVINTDKLVPDSVFASIFGKRSVPKKKYISLKSKYPFVKKIFFRNNQGMDIGAYDYGLELLRKENYTGDVLFLNSSVVGPKDDNWLKKYQLLFYKNDSTGMCGISLNSHNTISDEKAFMPHIQSFFLYTNMDVLEHVFPDGFLDKSINYDKQKLILDGEIGISTRVINAGYCITASSFSDFRYFAGDKWGIPEGDIRFTDEYKHLINKI</sequence>
<dbReference type="EMBL" id="AFIG01000003">
    <property type="protein sequence ID" value="EGL53332.1"/>
    <property type="molecule type" value="Genomic_DNA"/>
</dbReference>
<keyword evidence="2" id="KW-1185">Reference proteome</keyword>
<accession>F5T2X1</accession>
<name>F5T2X1_9GAMM</name>
<gene>
    <name evidence="1" type="ORF">MAMP_00836</name>
</gene>
<dbReference type="Proteomes" id="UP000003544">
    <property type="component" value="Unassembled WGS sequence"/>
</dbReference>
<organism evidence="1 2">
    <name type="scientific">Methylophaga aminisulfidivorans MP</name>
    <dbReference type="NCBI Taxonomy" id="1026882"/>
    <lineage>
        <taxon>Bacteria</taxon>
        <taxon>Pseudomonadati</taxon>
        <taxon>Pseudomonadota</taxon>
        <taxon>Gammaproteobacteria</taxon>
        <taxon>Thiotrichales</taxon>
        <taxon>Piscirickettsiaceae</taxon>
        <taxon>Methylophaga</taxon>
    </lineage>
</organism>
<evidence type="ECO:0008006" key="3">
    <source>
        <dbReference type="Google" id="ProtNLM"/>
    </source>
</evidence>
<evidence type="ECO:0000313" key="1">
    <source>
        <dbReference type="EMBL" id="EGL53332.1"/>
    </source>
</evidence>
<dbReference type="OrthoDB" id="767835at2"/>
<dbReference type="Pfam" id="PF05045">
    <property type="entry name" value="RgpF"/>
    <property type="match status" value="1"/>
</dbReference>
<dbReference type="RefSeq" id="WP_007146582.1">
    <property type="nucleotide sequence ID" value="NZ_AFIG01000003.1"/>
</dbReference>